<protein>
    <submittedName>
        <fullName evidence="6">Predicted arabinose efflux permease, MFS family</fullName>
    </submittedName>
</protein>
<dbReference type="CDD" id="cd17324">
    <property type="entry name" value="MFS_NepI_like"/>
    <property type="match status" value="1"/>
</dbReference>
<dbReference type="GO" id="GO:0022857">
    <property type="term" value="F:transmembrane transporter activity"/>
    <property type="evidence" value="ECO:0007669"/>
    <property type="project" value="InterPro"/>
</dbReference>
<evidence type="ECO:0000313" key="6">
    <source>
        <dbReference type="EMBL" id="SDL48244.1"/>
    </source>
</evidence>
<feature type="transmembrane region" description="Helical" evidence="4">
    <location>
        <begin position="282"/>
        <end position="298"/>
    </location>
</feature>
<keyword evidence="1 4" id="KW-0812">Transmembrane</keyword>
<dbReference type="Gene3D" id="1.20.1250.20">
    <property type="entry name" value="MFS general substrate transporter like domains"/>
    <property type="match status" value="1"/>
</dbReference>
<dbReference type="Proteomes" id="UP000198510">
    <property type="component" value="Unassembled WGS sequence"/>
</dbReference>
<proteinExistence type="predicted"/>
<dbReference type="PANTHER" id="PTHR42910:SF1">
    <property type="entry name" value="MAJOR FACILITATOR SUPERFAMILY (MFS) PROFILE DOMAIN-CONTAINING PROTEIN"/>
    <property type="match status" value="1"/>
</dbReference>
<sequence>MDDATPTDSKLTSTTLWLMTVGSGLVVANNYYNQPLLGKIAAAFDTTETQAGYIAMFTQLGYAAGLFLLVPLGDMLPRKRLIVFDFVFIIVALLAAALSTSIVQLILISFFIGLTSVVPQLFVPMAAFLAHPARRGKAIGTVMSGLLLGILCSRTLSGFVGEQFGWRAMYYIAAGLMALLWGAVLWLLPEVAPTYRGGYGSLLRSMTQFVKTQPALRLAALRGGLAFGSFSAFWTTLAFLMEGPPFFQGSDTVGVFGLIGAAGALSASVVGKLTDSLDKRKLIGLSFLVITVSWGLLYGLSATYWGLVLGVLLLDVGVQSAHITNQSIVFSLVPSAQNRLNTVYMVTYFLGGALGTWLASLGWQHAGWAGVSGVGLMFALGGGALYAFEKRQARQAVPDPGEYAA</sequence>
<feature type="transmembrane region" description="Helical" evidence="4">
    <location>
        <begin position="253"/>
        <end position="270"/>
    </location>
</feature>
<feature type="transmembrane region" description="Helical" evidence="4">
    <location>
        <begin position="219"/>
        <end position="241"/>
    </location>
</feature>
<keyword evidence="3 4" id="KW-0472">Membrane</keyword>
<feature type="transmembrane region" description="Helical" evidence="4">
    <location>
        <begin position="168"/>
        <end position="188"/>
    </location>
</feature>
<evidence type="ECO:0000256" key="2">
    <source>
        <dbReference type="ARBA" id="ARBA00022989"/>
    </source>
</evidence>
<evidence type="ECO:0000256" key="3">
    <source>
        <dbReference type="ARBA" id="ARBA00023136"/>
    </source>
</evidence>
<feature type="domain" description="Major facilitator superfamily (MFS) profile" evidence="5">
    <location>
        <begin position="15"/>
        <end position="393"/>
    </location>
</feature>
<feature type="transmembrane region" description="Helical" evidence="4">
    <location>
        <begin position="342"/>
        <end position="360"/>
    </location>
</feature>
<dbReference type="AlphaFoldDB" id="A0A1G9KFG0"/>
<evidence type="ECO:0000259" key="5">
    <source>
        <dbReference type="PROSITE" id="PS50850"/>
    </source>
</evidence>
<dbReference type="RefSeq" id="WP_089683840.1">
    <property type="nucleotide sequence ID" value="NZ_FNFO01000006.1"/>
</dbReference>
<dbReference type="STRING" id="1075417.SAMN05421823_106140"/>
<dbReference type="InterPro" id="IPR020846">
    <property type="entry name" value="MFS_dom"/>
</dbReference>
<dbReference type="Pfam" id="PF07690">
    <property type="entry name" value="MFS_1"/>
    <property type="match status" value="1"/>
</dbReference>
<feature type="transmembrane region" description="Helical" evidence="4">
    <location>
        <begin position="82"/>
        <end position="99"/>
    </location>
</feature>
<keyword evidence="2 4" id="KW-1133">Transmembrane helix</keyword>
<evidence type="ECO:0000313" key="7">
    <source>
        <dbReference type="Proteomes" id="UP000198510"/>
    </source>
</evidence>
<accession>A0A1G9KFG0</accession>
<dbReference type="SUPFAM" id="SSF103473">
    <property type="entry name" value="MFS general substrate transporter"/>
    <property type="match status" value="1"/>
</dbReference>
<gene>
    <name evidence="6" type="ORF">SAMN05421823_106140</name>
</gene>
<feature type="transmembrane region" description="Helical" evidence="4">
    <location>
        <begin position="12"/>
        <end position="32"/>
    </location>
</feature>
<reference evidence="6 7" key="1">
    <citation type="submission" date="2016-10" db="EMBL/GenBank/DDBJ databases">
        <authorList>
            <person name="de Groot N.N."/>
        </authorList>
    </citation>
    <scope>NUCLEOTIDE SEQUENCE [LARGE SCALE GENOMIC DNA]</scope>
    <source>
        <strain evidence="6 7">DSM 25186</strain>
    </source>
</reference>
<feature type="transmembrane region" description="Helical" evidence="4">
    <location>
        <begin position="366"/>
        <end position="388"/>
    </location>
</feature>
<dbReference type="EMBL" id="FNFO01000006">
    <property type="protein sequence ID" value="SDL48244.1"/>
    <property type="molecule type" value="Genomic_DNA"/>
</dbReference>
<dbReference type="OrthoDB" id="9815356at2"/>
<organism evidence="6 7">
    <name type="scientific">Catalinimonas alkaloidigena</name>
    <dbReference type="NCBI Taxonomy" id="1075417"/>
    <lineage>
        <taxon>Bacteria</taxon>
        <taxon>Pseudomonadati</taxon>
        <taxon>Bacteroidota</taxon>
        <taxon>Cytophagia</taxon>
        <taxon>Cytophagales</taxon>
        <taxon>Catalimonadaceae</taxon>
        <taxon>Catalinimonas</taxon>
    </lineage>
</organism>
<dbReference type="InterPro" id="IPR011701">
    <property type="entry name" value="MFS"/>
</dbReference>
<feature type="transmembrane region" description="Helical" evidence="4">
    <location>
        <begin position="52"/>
        <end position="70"/>
    </location>
</feature>
<feature type="transmembrane region" description="Helical" evidence="4">
    <location>
        <begin position="105"/>
        <end position="131"/>
    </location>
</feature>
<dbReference type="InterPro" id="IPR036259">
    <property type="entry name" value="MFS_trans_sf"/>
</dbReference>
<dbReference type="PROSITE" id="PS50850">
    <property type="entry name" value="MFS"/>
    <property type="match status" value="1"/>
</dbReference>
<dbReference type="PANTHER" id="PTHR42910">
    <property type="entry name" value="TRANSPORTER SCO4007-RELATED"/>
    <property type="match status" value="1"/>
</dbReference>
<evidence type="ECO:0000256" key="1">
    <source>
        <dbReference type="ARBA" id="ARBA00022692"/>
    </source>
</evidence>
<evidence type="ECO:0000256" key="4">
    <source>
        <dbReference type="SAM" id="Phobius"/>
    </source>
</evidence>
<keyword evidence="7" id="KW-1185">Reference proteome</keyword>
<name>A0A1G9KFG0_9BACT</name>